<dbReference type="InterPro" id="IPR036637">
    <property type="entry name" value="Phosphohistidine_dom_sf"/>
</dbReference>
<dbReference type="PANTHER" id="PTHR43615:SF1">
    <property type="entry name" value="PPDK_N DOMAIN-CONTAINING PROTEIN"/>
    <property type="match status" value="1"/>
</dbReference>
<dbReference type="Proteomes" id="UP001589810">
    <property type="component" value="Unassembled WGS sequence"/>
</dbReference>
<accession>A0ABV6MQN0</accession>
<dbReference type="EMBL" id="JBHLUD010000004">
    <property type="protein sequence ID" value="MFC0542504.1"/>
    <property type="molecule type" value="Genomic_DNA"/>
</dbReference>
<feature type="domain" description="PEP-utilising enzyme mobile" evidence="1">
    <location>
        <begin position="525"/>
        <end position="595"/>
    </location>
</feature>
<protein>
    <submittedName>
        <fullName evidence="2">PEP-utilizing enzyme</fullName>
    </submittedName>
</protein>
<name>A0ABV6MQN0_9PSEU</name>
<organism evidence="2 3">
    <name type="scientific">Kutzneria chonburiensis</name>
    <dbReference type="NCBI Taxonomy" id="1483604"/>
    <lineage>
        <taxon>Bacteria</taxon>
        <taxon>Bacillati</taxon>
        <taxon>Actinomycetota</taxon>
        <taxon>Actinomycetes</taxon>
        <taxon>Pseudonocardiales</taxon>
        <taxon>Pseudonocardiaceae</taxon>
        <taxon>Kutzneria</taxon>
    </lineage>
</organism>
<dbReference type="RefSeq" id="WP_273940922.1">
    <property type="nucleotide sequence ID" value="NZ_CP097263.1"/>
</dbReference>
<dbReference type="InterPro" id="IPR008279">
    <property type="entry name" value="PEP-util_enz_mobile_dom"/>
</dbReference>
<dbReference type="NCBIfam" id="NF006153">
    <property type="entry name" value="PRK08296.1-5"/>
    <property type="match status" value="1"/>
</dbReference>
<dbReference type="PANTHER" id="PTHR43615">
    <property type="entry name" value="PHOSPHOENOLPYRUVATE SYNTHASE-RELATED"/>
    <property type="match status" value="1"/>
</dbReference>
<comment type="caution">
    <text evidence="2">The sequence shown here is derived from an EMBL/GenBank/DDBJ whole genome shotgun (WGS) entry which is preliminary data.</text>
</comment>
<dbReference type="Gene3D" id="3.50.30.10">
    <property type="entry name" value="Phosphohistidine domain"/>
    <property type="match status" value="1"/>
</dbReference>
<keyword evidence="3" id="KW-1185">Reference proteome</keyword>
<evidence type="ECO:0000313" key="2">
    <source>
        <dbReference type="EMBL" id="MFC0542504.1"/>
    </source>
</evidence>
<evidence type="ECO:0000313" key="3">
    <source>
        <dbReference type="Proteomes" id="UP001589810"/>
    </source>
</evidence>
<dbReference type="NCBIfam" id="NF006150">
    <property type="entry name" value="PRK08296.1-2"/>
    <property type="match status" value="1"/>
</dbReference>
<proteinExistence type="predicted"/>
<gene>
    <name evidence="2" type="ORF">ACFFH7_13480</name>
</gene>
<dbReference type="SUPFAM" id="SSF52009">
    <property type="entry name" value="Phosphohistidine domain"/>
    <property type="match status" value="1"/>
</dbReference>
<evidence type="ECO:0000259" key="1">
    <source>
        <dbReference type="Pfam" id="PF00391"/>
    </source>
</evidence>
<dbReference type="InterPro" id="IPR051549">
    <property type="entry name" value="PEP_Utilizing_Enz"/>
</dbReference>
<dbReference type="Pfam" id="PF00391">
    <property type="entry name" value="PEP-utilizers"/>
    <property type="match status" value="1"/>
</dbReference>
<reference evidence="2 3" key="1">
    <citation type="submission" date="2024-09" db="EMBL/GenBank/DDBJ databases">
        <authorList>
            <person name="Sun Q."/>
            <person name="Mori K."/>
        </authorList>
    </citation>
    <scope>NUCLEOTIDE SEQUENCE [LARGE SCALE GENOMIC DNA]</scope>
    <source>
        <strain evidence="2 3">TBRC 1432</strain>
    </source>
</reference>
<sequence length="600" mass="67097">MPSSFPSPFELGPPPGAEGWESMYDWYHLFGDDRRAADENKFWFQDALHHPYVLYPYDEIQCECWWQALGAMNTRVFAVPPAFGLEQRILNGRLYVSPVAAPDEQIAERAAAFAERAGHYYENWDAIYAQWKDKVLDRLNLIRSLSFEPLPDREPLATVTGHLGHSAGFRWERDFSLLVSTMYETYQWHFEMLNIGYAAYLTFFQFCQRAFPGIGDQSVSRMVGGLHVELYRPDDELKRLAKVAVELGVGDQLLEIEDVAEALRQLAGSKWVDEWEATRDPWFQINTDPGHPGGDHRFGTWDDHPEIPYGAVRDYVRRLKAGEDIDRPTARILAERDQVADGYRSLLNPDDVAAFDELLALVRKVFVYIEEHVLYIEHWMWAAFWGKSKQLASSLASMGVVADAEDLFFLRRTEVSELIFDTVASWGTGAPGRGRAYWEPIIARRREIFAALDAWQPPPALGPPPTAVSEPLTVMLWGINTDTVAGWLTDDVDEPGVLRGVAGSPGIVEGPVRVVQSVSQLAEIREGEILVCPATSPAWAPVFSRIAATVSDVGGIMSHTAIVCREYGLPAVVGTGRAVSTLRTGQLVRVDGNTGVVTVL</sequence>